<dbReference type="Gene3D" id="3.20.20.80">
    <property type="entry name" value="Glycosidases"/>
    <property type="match status" value="1"/>
</dbReference>
<evidence type="ECO:0000256" key="8">
    <source>
        <dbReference type="ARBA" id="ARBA00023295"/>
    </source>
</evidence>
<dbReference type="InterPro" id="IPR017853">
    <property type="entry name" value="GH"/>
</dbReference>
<keyword evidence="5" id="KW-0378">Hydrolase</keyword>
<dbReference type="FunFam" id="3.20.20.80:FF:000041">
    <property type="entry name" value="Beta-glucosidase 7"/>
    <property type="match status" value="1"/>
</dbReference>
<keyword evidence="3" id="KW-0150">Chloroplast</keyword>
<evidence type="ECO:0000256" key="1">
    <source>
        <dbReference type="ARBA" id="ARBA00004229"/>
    </source>
</evidence>
<evidence type="ECO:0000256" key="7">
    <source>
        <dbReference type="ARBA" id="ARBA00023157"/>
    </source>
</evidence>
<dbReference type="PRINTS" id="PR00131">
    <property type="entry name" value="GLHYDRLASE1"/>
</dbReference>
<keyword evidence="6" id="KW-0809">Transit peptide</keyword>
<keyword evidence="7" id="KW-1015">Disulfide bond</keyword>
<dbReference type="Pfam" id="PF00232">
    <property type="entry name" value="Glyco_hydro_1"/>
    <property type="match status" value="1"/>
</dbReference>
<dbReference type="SUPFAM" id="SSF51445">
    <property type="entry name" value="(Trans)glycosidases"/>
    <property type="match status" value="1"/>
</dbReference>
<dbReference type="EMBL" id="PQIB02000014">
    <property type="protein sequence ID" value="RLM69555.1"/>
    <property type="molecule type" value="Genomic_DNA"/>
</dbReference>
<keyword evidence="12" id="KW-1185">Reference proteome</keyword>
<dbReference type="InterPro" id="IPR001360">
    <property type="entry name" value="Glyco_hydro_1"/>
</dbReference>
<dbReference type="GO" id="GO:0005975">
    <property type="term" value="P:carbohydrate metabolic process"/>
    <property type="evidence" value="ECO:0007669"/>
    <property type="project" value="InterPro"/>
</dbReference>
<dbReference type="PANTHER" id="PTHR10353:SF326">
    <property type="entry name" value="4-HYDROXY-7-METHOXY-3-OXO-3,4-DIHYDRO-2H-1,4-BENZOXAZIN-2-YL GLUCOSIDE BETA-D-GLUCOSIDASE 1, CHLOROPLASTIC"/>
    <property type="match status" value="1"/>
</dbReference>
<evidence type="ECO:0000256" key="4">
    <source>
        <dbReference type="ARBA" id="ARBA00022640"/>
    </source>
</evidence>
<comment type="similarity">
    <text evidence="2 10">Belongs to the glycosyl hydrolase 1 family.</text>
</comment>
<comment type="caution">
    <text evidence="11">The sequence shown here is derived from an EMBL/GenBank/DDBJ whole genome shotgun (WGS) entry which is preliminary data.</text>
</comment>
<evidence type="ECO:0000313" key="12">
    <source>
        <dbReference type="Proteomes" id="UP000275267"/>
    </source>
</evidence>
<dbReference type="PANTHER" id="PTHR10353">
    <property type="entry name" value="GLYCOSYL HYDROLASE"/>
    <property type="match status" value="1"/>
</dbReference>
<accession>A0A3L6Q0P5</accession>
<evidence type="ECO:0000256" key="10">
    <source>
        <dbReference type="RuleBase" id="RU003690"/>
    </source>
</evidence>
<dbReference type="GO" id="GO:0008422">
    <property type="term" value="F:beta-glucosidase activity"/>
    <property type="evidence" value="ECO:0007669"/>
    <property type="project" value="UniProtKB-ARBA"/>
</dbReference>
<dbReference type="OrthoDB" id="774279at2759"/>
<evidence type="ECO:0000313" key="11">
    <source>
        <dbReference type="EMBL" id="RLM69555.1"/>
    </source>
</evidence>
<gene>
    <name evidence="11" type="ORF">C2845_PM17G02710</name>
</gene>
<dbReference type="Proteomes" id="UP000275267">
    <property type="component" value="Unassembled WGS sequence"/>
</dbReference>
<reference evidence="12" key="1">
    <citation type="journal article" date="2019" name="Nat. Commun.">
        <title>The genome of broomcorn millet.</title>
        <authorList>
            <person name="Zou C."/>
            <person name="Miki D."/>
            <person name="Li D."/>
            <person name="Tang Q."/>
            <person name="Xiao L."/>
            <person name="Rajput S."/>
            <person name="Deng P."/>
            <person name="Jia W."/>
            <person name="Huang R."/>
            <person name="Zhang M."/>
            <person name="Sun Y."/>
            <person name="Hu J."/>
            <person name="Fu X."/>
            <person name="Schnable P.S."/>
            <person name="Li F."/>
            <person name="Zhang H."/>
            <person name="Feng B."/>
            <person name="Zhu X."/>
            <person name="Liu R."/>
            <person name="Schnable J.C."/>
            <person name="Zhu J.-K."/>
            <person name="Zhang H."/>
        </authorList>
    </citation>
    <scope>NUCLEOTIDE SEQUENCE [LARGE SCALE GENOMIC DNA]</scope>
</reference>
<evidence type="ECO:0000256" key="6">
    <source>
        <dbReference type="ARBA" id="ARBA00022946"/>
    </source>
</evidence>
<dbReference type="AlphaFoldDB" id="A0A3L6Q0P5"/>
<dbReference type="STRING" id="4540.A0A3L6Q0P5"/>
<name>A0A3L6Q0P5_PANMI</name>
<keyword evidence="4" id="KW-0934">Plastid</keyword>
<comment type="subcellular location">
    <subcellularLocation>
        <location evidence="1">Plastid</location>
        <location evidence="1">Chloroplast</location>
    </subcellularLocation>
</comment>
<evidence type="ECO:0000256" key="9">
    <source>
        <dbReference type="ARBA" id="ARBA00065078"/>
    </source>
</evidence>
<comment type="subunit">
    <text evidence="9">Homo- and heterodimer.</text>
</comment>
<evidence type="ECO:0000256" key="2">
    <source>
        <dbReference type="ARBA" id="ARBA00010838"/>
    </source>
</evidence>
<evidence type="ECO:0000256" key="3">
    <source>
        <dbReference type="ARBA" id="ARBA00022528"/>
    </source>
</evidence>
<keyword evidence="8" id="KW-0326">Glycosidase</keyword>
<dbReference type="GO" id="GO:0009507">
    <property type="term" value="C:chloroplast"/>
    <property type="evidence" value="ECO:0007669"/>
    <property type="project" value="UniProtKB-SubCell"/>
</dbReference>
<protein>
    <submittedName>
        <fullName evidence="11">Uncharacterized protein</fullName>
    </submittedName>
</protein>
<sequence>MALLASALMGHTAHRPGLRSHIGHNGDNLSWHLSSSEKSKRKCDLIRVRSRAWSSENGQHLMPWEIPRRDWFSDEFVFGSATSAYQVLFLAWIILKVLGMRMARGQALGTTSATIILYYQHDIILYVYKYTARIFDKSNGDVAVNSYHMYEEDVKLLKDMGMDAYRFSIAWSRILPKGTLEGGINYKGLEYYRNLINMLKENGIEPYVTLFHWDTPQALQDKYGSFLDRRIVQDYTDFAKVCFENFGNKVKHWFTFNEPYNFCSYAYGMGQHAPGRCSPGHDCALPCGDSLNEPYRVGHNILLAHAEVADLYKKYFKGEDGHIGMALDSMFYEPYDARTFLDEQAQARSLDFNLGWFMEPVFRGDYPFSMRALLRDRLPYFKDDEQEKLKGSYNMMGLNYYTSLFCEHIDISSGFSPKVNTEDKYATPKTVTDHDGNFIGPDTGTQWIKSYPKGLKNLLMIIKDKYGNPPIYITENGIPQDDFGNLPKSEALDDYKRLEYLQRHISIIKESIDLGADVRGHFTWSLLDNFEWARGYTCRFGLVYVDRKDGFKRTMKNSAKWFTKFNGPKKVINDKHGDIVVLNPAFVSNNRDACSMVGHRLHGE</sequence>
<evidence type="ECO:0000256" key="5">
    <source>
        <dbReference type="ARBA" id="ARBA00022801"/>
    </source>
</evidence>
<proteinExistence type="inferred from homology"/>
<organism evidence="11 12">
    <name type="scientific">Panicum miliaceum</name>
    <name type="common">Proso millet</name>
    <name type="synonym">Broomcorn millet</name>
    <dbReference type="NCBI Taxonomy" id="4540"/>
    <lineage>
        <taxon>Eukaryota</taxon>
        <taxon>Viridiplantae</taxon>
        <taxon>Streptophyta</taxon>
        <taxon>Embryophyta</taxon>
        <taxon>Tracheophyta</taxon>
        <taxon>Spermatophyta</taxon>
        <taxon>Magnoliopsida</taxon>
        <taxon>Liliopsida</taxon>
        <taxon>Poales</taxon>
        <taxon>Poaceae</taxon>
        <taxon>PACMAD clade</taxon>
        <taxon>Panicoideae</taxon>
        <taxon>Panicodae</taxon>
        <taxon>Paniceae</taxon>
        <taxon>Panicinae</taxon>
        <taxon>Panicum</taxon>
        <taxon>Panicum sect. Panicum</taxon>
    </lineage>
</organism>